<feature type="region of interest" description="Disordered" evidence="2">
    <location>
        <begin position="207"/>
        <end position="233"/>
    </location>
</feature>
<dbReference type="CDD" id="cd00067">
    <property type="entry name" value="GAL4"/>
    <property type="match status" value="2"/>
</dbReference>
<sequence length="883" mass="95390">MDHIDHRHRTRGDVDHAHPPFDRHIHHHQHHSLNSTNNPHLHKPPHLRCPSRARPDTTASMSDTDTPGYTLMVAGRRTGKTSFLRLLLDTSNVASTVSRDQLASVAKFVQGSSGHTSHVRTVSIDIDLAPDDMDEEHPLSLTLIDTPSLDFDDKHASERALQDILRHVEARLAESLDDERKAHNGDHHVHLCLYFLDPNYIVPPSVPAPPAPPVPRARTNSLSTHESEPVILDPPVTSNPVLCRPILPPSDITAIRRLSARVNVLPVVACADTLTTDRLTAVKMAIRRDLAEAGIGFGIFDLDIPLYAQLESKALKQQQHKAENGYMKHHLNGASNSPPATPITPTLLRLPFSLISPDMYSHSDGVARAPLSRSELMQQYTPSKGVASKTQSAPKVVSGKFVRHYRWGSLDVMDASHCEFLHLRGAIFHHMETLQKYTREYLFEKFKTEVQPSQSVAVRSSQPAAVARLPPMRGSRPILAIDTAPSHANANGHPALSVPRSAVTINGSQRQRAKKITVACNFCRSRKLKCDGGRPACGQCYKRQNPCDYTASSKRRTAAAGKQRKQYGGSDSEGDSLEDASGELDGPLPHSHLNHHHHQQPSQSQSPEVPSAPSVSASASSAPHSRRSSNVSMLLTETLPPLSAAVEPREEASSAVLPPITTPTGLGVPASAGSRRPSMNTELPPIATLSAPPGSQDDLSSYKDTESSTSTRRRAPSTAPGRGGGRGGGGSKIVACNFCRARKTRCDGAHPTCSSCSRRSLRCNYVNDPTSKARSKSSTATTPPDASASASSRSSPASSGGPVTLSAPSLSDSGIRSISELDADIAQQQPAKKMRLAPELSTPAIAVLNGPSYVYTPRGTLYYKNGTRVVRSFVVENETLSLF</sequence>
<dbReference type="Pfam" id="PF00172">
    <property type="entry name" value="Zn_clus"/>
    <property type="match status" value="2"/>
</dbReference>
<dbReference type="OrthoDB" id="10261408at2759"/>
<comment type="similarity">
    <text evidence="1">Belongs to the TRAFAC class TrmE-Era-EngA-EngB-Septin-like GTPase superfamily. Septin GTPase family.</text>
</comment>
<keyword evidence="1" id="KW-0547">Nucleotide-binding</keyword>
<dbReference type="PROSITE" id="PS51719">
    <property type="entry name" value="G_SEPTIN"/>
    <property type="match status" value="1"/>
</dbReference>
<feature type="compositionally biased region" description="Basic residues" evidence="2">
    <location>
        <begin position="553"/>
        <end position="565"/>
    </location>
</feature>
<dbReference type="InterPro" id="IPR030379">
    <property type="entry name" value="G_SEPTIN_dom"/>
</dbReference>
<dbReference type="PANTHER" id="PTHR18884">
    <property type="entry name" value="SEPTIN"/>
    <property type="match status" value="1"/>
</dbReference>
<name>A0A1Y2J4C9_TRAC3</name>
<feature type="compositionally biased region" description="Polar residues" evidence="2">
    <location>
        <begin position="57"/>
        <end position="67"/>
    </location>
</feature>
<feature type="region of interest" description="Disordered" evidence="2">
    <location>
        <begin position="644"/>
        <end position="730"/>
    </location>
</feature>
<accession>A0A1Y2J4C9</accession>
<dbReference type="EMBL" id="KZ084088">
    <property type="protein sequence ID" value="OSD07291.1"/>
    <property type="molecule type" value="Genomic_DNA"/>
</dbReference>
<feature type="compositionally biased region" description="Low complexity" evidence="2">
    <location>
        <begin position="600"/>
        <end position="629"/>
    </location>
</feature>
<evidence type="ECO:0000313" key="5">
    <source>
        <dbReference type="EMBL" id="OSD07291.1"/>
    </source>
</evidence>
<dbReference type="InterPro" id="IPR001138">
    <property type="entry name" value="Zn2Cys6_DnaBD"/>
</dbReference>
<dbReference type="InterPro" id="IPR027417">
    <property type="entry name" value="P-loop_NTPase"/>
</dbReference>
<dbReference type="Gene3D" id="4.10.240.10">
    <property type="entry name" value="Zn(2)-C6 fungal-type DNA-binding domain"/>
    <property type="match status" value="2"/>
</dbReference>
<gene>
    <name evidence="5" type="ORF">PYCCODRAFT_1430535</name>
</gene>
<dbReference type="Proteomes" id="UP000193067">
    <property type="component" value="Unassembled WGS sequence"/>
</dbReference>
<dbReference type="Pfam" id="PF00735">
    <property type="entry name" value="Septin"/>
    <property type="match status" value="3"/>
</dbReference>
<evidence type="ECO:0008006" key="7">
    <source>
        <dbReference type="Google" id="ProtNLM"/>
    </source>
</evidence>
<feature type="compositionally biased region" description="Basic and acidic residues" evidence="2">
    <location>
        <begin position="1"/>
        <end position="23"/>
    </location>
</feature>
<dbReference type="PROSITE" id="PS00463">
    <property type="entry name" value="ZN2_CY6_FUNGAL_1"/>
    <property type="match status" value="2"/>
</dbReference>
<evidence type="ECO:0000313" key="6">
    <source>
        <dbReference type="Proteomes" id="UP000193067"/>
    </source>
</evidence>
<feature type="region of interest" description="Disordered" evidence="2">
    <location>
        <begin position="550"/>
        <end position="629"/>
    </location>
</feature>
<dbReference type="GO" id="GO:0008270">
    <property type="term" value="F:zinc ion binding"/>
    <property type="evidence" value="ECO:0007669"/>
    <property type="project" value="InterPro"/>
</dbReference>
<feature type="compositionally biased region" description="Basic residues" evidence="2">
    <location>
        <begin position="40"/>
        <end position="51"/>
    </location>
</feature>
<evidence type="ECO:0000259" key="3">
    <source>
        <dbReference type="PROSITE" id="PS50048"/>
    </source>
</evidence>
<feature type="compositionally biased region" description="Low complexity" evidence="2">
    <location>
        <begin position="770"/>
        <end position="799"/>
    </location>
</feature>
<feature type="compositionally biased region" description="Acidic residues" evidence="2">
    <location>
        <begin position="572"/>
        <end position="582"/>
    </location>
</feature>
<evidence type="ECO:0000256" key="1">
    <source>
        <dbReference type="RuleBase" id="RU004560"/>
    </source>
</evidence>
<feature type="domain" description="Zn(2)-C6 fungal-type" evidence="3">
    <location>
        <begin position="735"/>
        <end position="765"/>
    </location>
</feature>
<evidence type="ECO:0000256" key="2">
    <source>
        <dbReference type="SAM" id="MobiDB-lite"/>
    </source>
</evidence>
<reference evidence="5 6" key="1">
    <citation type="journal article" date="2015" name="Biotechnol. Biofuels">
        <title>Enhanced degradation of softwood versus hardwood by the white-rot fungus Pycnoporus coccineus.</title>
        <authorList>
            <person name="Couturier M."/>
            <person name="Navarro D."/>
            <person name="Chevret D."/>
            <person name="Henrissat B."/>
            <person name="Piumi F."/>
            <person name="Ruiz-Duenas F.J."/>
            <person name="Martinez A.T."/>
            <person name="Grigoriev I.V."/>
            <person name="Riley R."/>
            <person name="Lipzen A."/>
            <person name="Berrin J.G."/>
            <person name="Master E.R."/>
            <person name="Rosso M.N."/>
        </authorList>
    </citation>
    <scope>NUCLEOTIDE SEQUENCE [LARGE SCALE GENOMIC DNA]</scope>
    <source>
        <strain evidence="5 6">BRFM310</strain>
    </source>
</reference>
<protein>
    <recommendedName>
        <fullName evidence="7">Zn(2)-C6 fungal-type domain-containing protein</fullName>
    </recommendedName>
</protein>
<feature type="region of interest" description="Disordered" evidence="2">
    <location>
        <begin position="1"/>
        <end position="69"/>
    </location>
</feature>
<dbReference type="STRING" id="1353009.A0A1Y2J4C9"/>
<feature type="compositionally biased region" description="Gly residues" evidence="2">
    <location>
        <begin position="721"/>
        <end position="730"/>
    </location>
</feature>
<feature type="region of interest" description="Disordered" evidence="2">
    <location>
        <begin position="769"/>
        <end position="811"/>
    </location>
</feature>
<dbReference type="AlphaFoldDB" id="A0A1Y2J4C9"/>
<dbReference type="SUPFAM" id="SSF57701">
    <property type="entry name" value="Zn2/Cys6 DNA-binding domain"/>
    <property type="match status" value="2"/>
</dbReference>
<dbReference type="GO" id="GO:0000981">
    <property type="term" value="F:DNA-binding transcription factor activity, RNA polymerase II-specific"/>
    <property type="evidence" value="ECO:0007669"/>
    <property type="project" value="InterPro"/>
</dbReference>
<dbReference type="PROSITE" id="PS50048">
    <property type="entry name" value="ZN2_CY6_FUNGAL_2"/>
    <property type="match status" value="2"/>
</dbReference>
<dbReference type="Gene3D" id="3.40.50.300">
    <property type="entry name" value="P-loop containing nucleotide triphosphate hydrolases"/>
    <property type="match status" value="1"/>
</dbReference>
<dbReference type="GO" id="GO:0005525">
    <property type="term" value="F:GTP binding"/>
    <property type="evidence" value="ECO:0007669"/>
    <property type="project" value="UniProtKB-KW"/>
</dbReference>
<feature type="domain" description="Septin-type G" evidence="4">
    <location>
        <begin position="64"/>
        <end position="453"/>
    </location>
</feature>
<feature type="domain" description="Zn(2)-C6 fungal-type" evidence="3">
    <location>
        <begin position="519"/>
        <end position="549"/>
    </location>
</feature>
<keyword evidence="6" id="KW-1185">Reference proteome</keyword>
<proteinExistence type="inferred from homology"/>
<dbReference type="InterPro" id="IPR036864">
    <property type="entry name" value="Zn2-C6_fun-type_DNA-bd_sf"/>
</dbReference>
<keyword evidence="1" id="KW-0342">GTP-binding</keyword>
<dbReference type="SMART" id="SM00066">
    <property type="entry name" value="GAL4"/>
    <property type="match status" value="2"/>
</dbReference>
<evidence type="ECO:0000259" key="4">
    <source>
        <dbReference type="PROSITE" id="PS51719"/>
    </source>
</evidence>
<organism evidence="5 6">
    <name type="scientific">Trametes coccinea (strain BRFM310)</name>
    <name type="common">Pycnoporus coccineus</name>
    <dbReference type="NCBI Taxonomy" id="1353009"/>
    <lineage>
        <taxon>Eukaryota</taxon>
        <taxon>Fungi</taxon>
        <taxon>Dikarya</taxon>
        <taxon>Basidiomycota</taxon>
        <taxon>Agaricomycotina</taxon>
        <taxon>Agaricomycetes</taxon>
        <taxon>Polyporales</taxon>
        <taxon>Polyporaceae</taxon>
        <taxon>Trametes</taxon>
    </lineage>
</organism>